<gene>
    <name evidence="1" type="ORF">H5410_039298</name>
</gene>
<dbReference type="Proteomes" id="UP000824120">
    <property type="component" value="Chromosome 7"/>
</dbReference>
<accession>A0A9J5YCZ4</accession>
<comment type="caution">
    <text evidence="1">The sequence shown here is derived from an EMBL/GenBank/DDBJ whole genome shotgun (WGS) entry which is preliminary data.</text>
</comment>
<name>A0A9J5YCZ4_SOLCO</name>
<protein>
    <submittedName>
        <fullName evidence="1">Uncharacterized protein</fullName>
    </submittedName>
</protein>
<organism evidence="1 2">
    <name type="scientific">Solanum commersonii</name>
    <name type="common">Commerson's wild potato</name>
    <name type="synonym">Commerson's nightshade</name>
    <dbReference type="NCBI Taxonomy" id="4109"/>
    <lineage>
        <taxon>Eukaryota</taxon>
        <taxon>Viridiplantae</taxon>
        <taxon>Streptophyta</taxon>
        <taxon>Embryophyta</taxon>
        <taxon>Tracheophyta</taxon>
        <taxon>Spermatophyta</taxon>
        <taxon>Magnoliopsida</taxon>
        <taxon>eudicotyledons</taxon>
        <taxon>Gunneridae</taxon>
        <taxon>Pentapetalae</taxon>
        <taxon>asterids</taxon>
        <taxon>lamiids</taxon>
        <taxon>Solanales</taxon>
        <taxon>Solanaceae</taxon>
        <taxon>Solanoideae</taxon>
        <taxon>Solaneae</taxon>
        <taxon>Solanum</taxon>
    </lineage>
</organism>
<reference evidence="1 2" key="1">
    <citation type="submission" date="2020-09" db="EMBL/GenBank/DDBJ databases">
        <title>De no assembly of potato wild relative species, Solanum commersonii.</title>
        <authorList>
            <person name="Cho K."/>
        </authorList>
    </citation>
    <scope>NUCLEOTIDE SEQUENCE [LARGE SCALE GENOMIC DNA]</scope>
    <source>
        <strain evidence="1">LZ3.2</strain>
        <tissue evidence="1">Leaf</tissue>
    </source>
</reference>
<sequence length="235" mass="27669">MFLSLYPFTLPEQSLIDRDSFFISKFAFFVKIQIQLLQWLIHSFQSWFPIRVRLCRLCYAIIPNKNGELISIEMIFVDEKVRYVITYNVIFQIYNTTHFHQHKYQGNLMHGIVRKNQVNRFKGKLSEGSSFIIKNLKVVESTGGHRLIENSLKDLYEDIVDIPKNGIHFIKPYMIDSSRYLYIDAGPYIVIVTTTTVKEFCILPIQLVLEAIRTYRVEVFPTIHLEVEHSNKLTN</sequence>
<proteinExistence type="predicted"/>
<dbReference type="OrthoDB" id="1931061at2759"/>
<dbReference type="AlphaFoldDB" id="A0A9J5YCZ4"/>
<dbReference type="EMBL" id="JACXVP010000007">
    <property type="protein sequence ID" value="KAG5598066.1"/>
    <property type="molecule type" value="Genomic_DNA"/>
</dbReference>
<keyword evidence="2" id="KW-1185">Reference proteome</keyword>
<evidence type="ECO:0000313" key="1">
    <source>
        <dbReference type="EMBL" id="KAG5598066.1"/>
    </source>
</evidence>
<evidence type="ECO:0000313" key="2">
    <source>
        <dbReference type="Proteomes" id="UP000824120"/>
    </source>
</evidence>